<dbReference type="Gene3D" id="3.40.50.150">
    <property type="entry name" value="Vaccinia Virus protein VP39"/>
    <property type="match status" value="1"/>
</dbReference>
<evidence type="ECO:0000256" key="2">
    <source>
        <dbReference type="ARBA" id="ARBA00005369"/>
    </source>
</evidence>
<organism evidence="8 9">
    <name type="scientific">Venturia effusa</name>
    <dbReference type="NCBI Taxonomy" id="50376"/>
    <lineage>
        <taxon>Eukaryota</taxon>
        <taxon>Fungi</taxon>
        <taxon>Dikarya</taxon>
        <taxon>Ascomycota</taxon>
        <taxon>Pezizomycotina</taxon>
        <taxon>Dothideomycetes</taxon>
        <taxon>Pleosporomycetidae</taxon>
        <taxon>Venturiales</taxon>
        <taxon>Venturiaceae</taxon>
        <taxon>Venturia</taxon>
    </lineage>
</organism>
<comment type="catalytic activity">
    <reaction evidence="7">
        <text>[protein]-L-isoaspartate + S-adenosyl-L-methionine = [protein]-L-isoaspartate alpha-methyl ester + S-adenosyl-L-homocysteine</text>
        <dbReference type="Rhea" id="RHEA:12705"/>
        <dbReference type="Rhea" id="RHEA-COMP:12143"/>
        <dbReference type="Rhea" id="RHEA-COMP:12144"/>
        <dbReference type="ChEBI" id="CHEBI:57856"/>
        <dbReference type="ChEBI" id="CHEBI:59789"/>
        <dbReference type="ChEBI" id="CHEBI:90596"/>
        <dbReference type="ChEBI" id="CHEBI:90598"/>
        <dbReference type="EC" id="2.1.1.77"/>
    </reaction>
</comment>
<evidence type="ECO:0000313" key="8">
    <source>
        <dbReference type="EMBL" id="QDS71447.1"/>
    </source>
</evidence>
<accession>A0A517L734</accession>
<dbReference type="PANTHER" id="PTHR11579:SF0">
    <property type="entry name" value="PROTEIN-L-ISOASPARTATE(D-ASPARTATE) O-METHYLTRANSFERASE"/>
    <property type="match status" value="1"/>
</dbReference>
<dbReference type="InterPro" id="IPR029063">
    <property type="entry name" value="SAM-dependent_MTases_sf"/>
</dbReference>
<reference evidence="8 9" key="1">
    <citation type="submission" date="2019-07" db="EMBL/GenBank/DDBJ databases">
        <title>Finished genome of Venturia effusa.</title>
        <authorList>
            <person name="Young C.A."/>
            <person name="Cox M.P."/>
            <person name="Ganley A.R.D."/>
            <person name="David W.J."/>
        </authorList>
    </citation>
    <scope>NUCLEOTIDE SEQUENCE [LARGE SCALE GENOMIC DNA]</scope>
    <source>
        <strain evidence="9">albino</strain>
    </source>
</reference>
<protein>
    <recommendedName>
        <fullName evidence="7">Protein-L-isoaspartate O-methyltransferase</fullName>
        <ecNumber evidence="7">2.1.1.77</ecNumber>
    </recommendedName>
</protein>
<dbReference type="NCBIfam" id="TIGR00080">
    <property type="entry name" value="pimt"/>
    <property type="match status" value="1"/>
</dbReference>
<proteinExistence type="inferred from homology"/>
<dbReference type="Proteomes" id="UP000316270">
    <property type="component" value="Chromosome 6"/>
</dbReference>
<dbReference type="AlphaFoldDB" id="A0A517L734"/>
<keyword evidence="9" id="KW-1185">Reference proteome</keyword>
<keyword evidence="5 7" id="KW-0808">Transferase</keyword>
<keyword evidence="3" id="KW-0963">Cytoplasm</keyword>
<dbReference type="PANTHER" id="PTHR11579">
    <property type="entry name" value="PROTEIN-L-ISOASPARTATE O-METHYLTRANSFERASE"/>
    <property type="match status" value="1"/>
</dbReference>
<dbReference type="CDD" id="cd02440">
    <property type="entry name" value="AdoMet_MTases"/>
    <property type="match status" value="1"/>
</dbReference>
<dbReference type="EC" id="2.1.1.77" evidence="7"/>
<evidence type="ECO:0000313" key="9">
    <source>
        <dbReference type="Proteomes" id="UP000316270"/>
    </source>
</evidence>
<evidence type="ECO:0000256" key="5">
    <source>
        <dbReference type="ARBA" id="ARBA00022679"/>
    </source>
</evidence>
<dbReference type="Pfam" id="PF01135">
    <property type="entry name" value="PCMT"/>
    <property type="match status" value="1"/>
</dbReference>
<name>A0A517L734_9PEZI</name>
<keyword evidence="6 7" id="KW-0949">S-adenosyl-L-methionine</keyword>
<evidence type="ECO:0000256" key="3">
    <source>
        <dbReference type="ARBA" id="ARBA00022490"/>
    </source>
</evidence>
<comment type="similarity">
    <text evidence="2 7">Belongs to the methyltransferase superfamily. L-isoaspartyl/D-aspartyl protein methyltransferase family.</text>
</comment>
<dbReference type="STRING" id="50376.A0A517L734"/>
<dbReference type="InterPro" id="IPR000682">
    <property type="entry name" value="PCMT"/>
</dbReference>
<keyword evidence="4 7" id="KW-0489">Methyltransferase</keyword>
<sequence>MAWRSSGATNKDLINNLFKNGLIKSPRIKDAMLAVDRAHYAPHTPYSDSPQTIGHSATISAPHMHALALESLLPHLTSSSNVLDIGSGSGYLTHVLAHLTSPSGTVTGIDHIPALTTLAVENMSKSTSGRGLLESGRVRFVTGDGRRGFAERAPYDCIHVGAAAARHHDELIEQLKSPGRLFVPVEEEEEEGVQYIWVVDKKEDGSVVKERTIGVRYVPLCDATGDGEV</sequence>
<dbReference type="GO" id="GO:0032259">
    <property type="term" value="P:methylation"/>
    <property type="evidence" value="ECO:0007669"/>
    <property type="project" value="UniProtKB-KW"/>
</dbReference>
<dbReference type="SUPFAM" id="SSF53335">
    <property type="entry name" value="S-adenosyl-L-methionine-dependent methyltransferases"/>
    <property type="match status" value="1"/>
</dbReference>
<evidence type="ECO:0000256" key="1">
    <source>
        <dbReference type="ARBA" id="ARBA00004496"/>
    </source>
</evidence>
<dbReference type="GO" id="GO:0004719">
    <property type="term" value="F:protein-L-isoaspartate (D-aspartate) O-methyltransferase activity"/>
    <property type="evidence" value="ECO:0007669"/>
    <property type="project" value="UniProtKB-UniRule"/>
</dbReference>
<evidence type="ECO:0000256" key="7">
    <source>
        <dbReference type="RuleBase" id="RU003802"/>
    </source>
</evidence>
<dbReference type="OrthoDB" id="73890at2759"/>
<comment type="subcellular location">
    <subcellularLocation>
        <location evidence="1">Cytoplasm</location>
    </subcellularLocation>
</comment>
<gene>
    <name evidence="8" type="ORF">FKW77_003697</name>
</gene>
<dbReference type="PROSITE" id="PS01279">
    <property type="entry name" value="PCMT"/>
    <property type="match status" value="1"/>
</dbReference>
<dbReference type="EMBL" id="CP042190">
    <property type="protein sequence ID" value="QDS71447.1"/>
    <property type="molecule type" value="Genomic_DNA"/>
</dbReference>
<dbReference type="GO" id="GO:0005737">
    <property type="term" value="C:cytoplasm"/>
    <property type="evidence" value="ECO:0007669"/>
    <property type="project" value="UniProtKB-SubCell"/>
</dbReference>
<evidence type="ECO:0000256" key="6">
    <source>
        <dbReference type="ARBA" id="ARBA00022691"/>
    </source>
</evidence>
<evidence type="ECO:0000256" key="4">
    <source>
        <dbReference type="ARBA" id="ARBA00022603"/>
    </source>
</evidence>